<name>A0A395NH90_TRIAR</name>
<organism evidence="1 2">
    <name type="scientific">Trichoderma arundinaceum</name>
    <dbReference type="NCBI Taxonomy" id="490622"/>
    <lineage>
        <taxon>Eukaryota</taxon>
        <taxon>Fungi</taxon>
        <taxon>Dikarya</taxon>
        <taxon>Ascomycota</taxon>
        <taxon>Pezizomycotina</taxon>
        <taxon>Sordariomycetes</taxon>
        <taxon>Hypocreomycetidae</taxon>
        <taxon>Hypocreales</taxon>
        <taxon>Hypocreaceae</taxon>
        <taxon>Trichoderma</taxon>
    </lineage>
</organism>
<comment type="caution">
    <text evidence="1">The sequence shown here is derived from an EMBL/GenBank/DDBJ whole genome shotgun (WGS) entry which is preliminary data.</text>
</comment>
<dbReference type="AlphaFoldDB" id="A0A395NH90"/>
<accession>A0A395NH90</accession>
<proteinExistence type="predicted"/>
<protein>
    <submittedName>
        <fullName evidence="1">3-hydroxyacyl-dehydrogenase</fullName>
    </submittedName>
</protein>
<gene>
    <name evidence="1" type="ORF">TARUN_6789</name>
</gene>
<keyword evidence="2" id="KW-1185">Reference proteome</keyword>
<dbReference type="EMBL" id="PXOA01000435">
    <property type="protein sequence ID" value="RFU75456.1"/>
    <property type="molecule type" value="Genomic_DNA"/>
</dbReference>
<evidence type="ECO:0000313" key="2">
    <source>
        <dbReference type="Proteomes" id="UP000266272"/>
    </source>
</evidence>
<dbReference type="OrthoDB" id="5422579at2759"/>
<evidence type="ECO:0000313" key="1">
    <source>
        <dbReference type="EMBL" id="RFU75456.1"/>
    </source>
</evidence>
<sequence>MEWYLSEGDKNLDGLINRRSRDNPNRPQNREVARQVNAELPLEESWAYYQDLLRQQDEVVASGADAEALRYGLRRFPALRRVTVTPAAHGWLYTPLYETPMIRAFPYGFNHPIPRGWPTRRSDTVTADVGPWEDAKARWRGYSIVTRALAQEQQHHRVSEYLIDSHYLGTGLNPRLFEQSCEEYLDLLSVLRQPHLKKFHLSLYLNGRDASDPDWAALRNNLLRNALAEARGLEHFSIDTSWNQDHFAGEVPPLTLETFLPIDRWERLQHFRLWNFPVLQTDLISTLSQLPELRSLELGHLDIYPGNYHDLLNEMRDTLRWHERHTQPKVTIVTPVPGRYIQGRAIWADEEVDKFLYGNGENPFTTNDGDTLGHGMGTIRDAYDPGYARPY</sequence>
<dbReference type="Proteomes" id="UP000266272">
    <property type="component" value="Unassembled WGS sequence"/>
</dbReference>
<dbReference type="STRING" id="490622.A0A395NH90"/>
<reference evidence="1 2" key="1">
    <citation type="journal article" date="2018" name="PLoS Pathog.">
        <title>Evolution of structural diversity of trichothecenes, a family of toxins produced by plant pathogenic and entomopathogenic fungi.</title>
        <authorList>
            <person name="Proctor R.H."/>
            <person name="McCormick S.P."/>
            <person name="Kim H.S."/>
            <person name="Cardoza R.E."/>
            <person name="Stanley A.M."/>
            <person name="Lindo L."/>
            <person name="Kelly A."/>
            <person name="Brown D.W."/>
            <person name="Lee T."/>
            <person name="Vaughan M.M."/>
            <person name="Alexander N.J."/>
            <person name="Busman M."/>
            <person name="Gutierrez S."/>
        </authorList>
    </citation>
    <scope>NUCLEOTIDE SEQUENCE [LARGE SCALE GENOMIC DNA]</scope>
    <source>
        <strain evidence="1 2">IBT 40837</strain>
    </source>
</reference>